<dbReference type="Gene3D" id="1.25.40.10">
    <property type="entry name" value="Tetratricopeptide repeat domain"/>
    <property type="match status" value="2"/>
</dbReference>
<gene>
    <name evidence="1" type="ORF">NLI96_g10067</name>
</gene>
<evidence type="ECO:0000313" key="1">
    <source>
        <dbReference type="EMBL" id="KAJ3478001.1"/>
    </source>
</evidence>
<dbReference type="Proteomes" id="UP001212997">
    <property type="component" value="Unassembled WGS sequence"/>
</dbReference>
<evidence type="ECO:0000313" key="2">
    <source>
        <dbReference type="Proteomes" id="UP001212997"/>
    </source>
</evidence>
<proteinExistence type="predicted"/>
<reference evidence="1" key="1">
    <citation type="submission" date="2022-07" db="EMBL/GenBank/DDBJ databases">
        <title>Genome Sequence of Physisporinus lineatus.</title>
        <authorList>
            <person name="Buettner E."/>
        </authorList>
    </citation>
    <scope>NUCLEOTIDE SEQUENCE</scope>
    <source>
        <strain evidence="1">VT162</strain>
    </source>
</reference>
<dbReference type="PANTHER" id="PTHR19959:SF119">
    <property type="entry name" value="FUNGAL LIPASE-LIKE DOMAIN-CONTAINING PROTEIN"/>
    <property type="match status" value="1"/>
</dbReference>
<organism evidence="1 2">
    <name type="scientific">Meripilus lineatus</name>
    <dbReference type="NCBI Taxonomy" id="2056292"/>
    <lineage>
        <taxon>Eukaryota</taxon>
        <taxon>Fungi</taxon>
        <taxon>Dikarya</taxon>
        <taxon>Basidiomycota</taxon>
        <taxon>Agaricomycotina</taxon>
        <taxon>Agaricomycetes</taxon>
        <taxon>Polyporales</taxon>
        <taxon>Meripilaceae</taxon>
        <taxon>Meripilus</taxon>
    </lineage>
</organism>
<accession>A0AAD5UUL1</accession>
<dbReference type="SUPFAM" id="SSF48452">
    <property type="entry name" value="TPR-like"/>
    <property type="match status" value="2"/>
</dbReference>
<dbReference type="InterPro" id="IPR011990">
    <property type="entry name" value="TPR-like_helical_dom_sf"/>
</dbReference>
<comment type="caution">
    <text evidence="1">The sequence shown here is derived from an EMBL/GenBank/DDBJ whole genome shotgun (WGS) entry which is preliminary data.</text>
</comment>
<dbReference type="SMART" id="SM00028">
    <property type="entry name" value="TPR"/>
    <property type="match status" value="3"/>
</dbReference>
<dbReference type="AlphaFoldDB" id="A0AAD5UUL1"/>
<protein>
    <submittedName>
        <fullName evidence="1">Uncharacterized protein</fullName>
    </submittedName>
</protein>
<dbReference type="InterPro" id="IPR019734">
    <property type="entry name" value="TPR_rpt"/>
</dbReference>
<keyword evidence="2" id="KW-1185">Reference proteome</keyword>
<dbReference type="PANTHER" id="PTHR19959">
    <property type="entry name" value="KINESIN LIGHT CHAIN"/>
    <property type="match status" value="1"/>
</dbReference>
<sequence length="933" mass="105178">MTHSAQTSSDPIHVFSLIKNGGSPNPSSAPWIGAKSRCPDRVLYQDVLHRNTVHTHMLNILSLNMAQETPFRMIVHEQQCRDKEGLNSGSRNTPFPEDRPGHLIFGTVPEEDSKVSNLEGGDMRAISVASDVADETNGASLGTWESSDSWPGFAYELFPGCILPRLLSDIASTILAILAPSRNLQTLTLHQWLQLNLYALFYRIDGTGATPHLPIELQLMIIDFLAPVGEWPDARTLARCALSQRNWYSSAMKYLYGGIEILGKKQYVLLEDVLRYNKSIATKLQSLSVIDFTPAERISTTVFHTPQRLNGLAELFVLFGAREGPKEITTFPFRPSFLATLRQFHLMHHIYFYNIELESLDEIRKILGSLPNVESAIFRNVTWKRSSAGFKPLFNATSWRLFRFSLYDCASDFIAPFFWASPPPSCRIAPPPGSSFPPAICQQEVISLPELATLVLSPIDSTAESICWQWERVRETSEWCLLCDVERVDPPKNPTCLRFFFRKYTPASVEGHVTSINISRDQQAGLDLKTLDACLTELHFLNRLDLVFGQPVEDASVGSVVQQLPGISKSGTQISVTGFKRDDDTATFPASSLAERRTTMACCPKIRNQIADSQTRTCQSLNRLSTTLYEIYTRLSSLNQHDDALLVIQRIVSINEVLAKYRPAVFNQYLATFLNDLYLCLSKLDRHKEALVVIQRAVSMREVLAQDQPSAFNEYLAESLKNLFNCLKLLDQHEEAVVAKQRTISIYEVLATDQPATFNQNLAESLVTLYDYLIVRGRLEEALVAIHRTISIYEVFAKDQPDVFNLPLVQSLNKLYACQCFSKLGHHETLLTMQRAVSIREVLAQDQPDSFIEDFAISLYNISLQYSELDRHDEALESAERSLALYRELAKTQPLVFKRDIVLGLGRLSLCLIALGRDDQAAEARKEVDELYT</sequence>
<name>A0AAD5UUL1_9APHY</name>
<dbReference type="EMBL" id="JANAWD010000546">
    <property type="protein sequence ID" value="KAJ3478001.1"/>
    <property type="molecule type" value="Genomic_DNA"/>
</dbReference>